<feature type="domain" description="AAA+ ATPase" evidence="7">
    <location>
        <begin position="105"/>
        <end position="276"/>
    </location>
</feature>
<evidence type="ECO:0000256" key="1">
    <source>
        <dbReference type="ARBA" id="ARBA00004413"/>
    </source>
</evidence>
<dbReference type="SMART" id="SM00962">
    <property type="entry name" value="SRP54"/>
    <property type="match status" value="1"/>
</dbReference>
<sequence>MSLFSGLIEKLKTSNVVNYFSQWTKLSQLEDEEKIKNEIFEVLIKLDFQLELAKKLTEDTIYQLKKIKKIDISIIKNELSSALIDYYNSKKNEHDDNKLNLKNNQTNVFFIVGSNGVGKTSSIAKLVYFLQKENYSKKILLVAGDTFRAGAVEQLSILAKRLNVEIVTPKYGETVNALIYRTLKNTKEYDLIIFDSSGRQYNNQRLFTEIQKNFKLVHKMLNRNPEETLLVLDSTLGKFAHEEVKKIFNVLPITGIILTKMDNTVRGGVIYNLRNDFKTPIKFICFGEKKEDIQTFNITEITNKLIDATLQI</sequence>
<evidence type="ECO:0000313" key="9">
    <source>
        <dbReference type="EMBL" id="AGX88843.1"/>
    </source>
</evidence>
<dbReference type="GO" id="GO:0006614">
    <property type="term" value="P:SRP-dependent cotranslational protein targeting to membrane"/>
    <property type="evidence" value="ECO:0007669"/>
    <property type="project" value="InterPro"/>
</dbReference>
<evidence type="ECO:0000256" key="5">
    <source>
        <dbReference type="ARBA" id="ARBA00023136"/>
    </source>
</evidence>
<dbReference type="PANTHER" id="PTHR43134:SF1">
    <property type="entry name" value="SIGNAL RECOGNITION PARTICLE RECEPTOR SUBUNIT ALPHA"/>
    <property type="match status" value="1"/>
</dbReference>
<protein>
    <recommendedName>
        <fullName evidence="11">Signal recognition particle-docking protein FtsY</fullName>
    </recommendedName>
</protein>
<dbReference type="GO" id="GO:0003924">
    <property type="term" value="F:GTPase activity"/>
    <property type="evidence" value="ECO:0007669"/>
    <property type="project" value="TreeGrafter"/>
</dbReference>
<evidence type="ECO:0000259" key="8">
    <source>
        <dbReference type="SMART" id="SM00962"/>
    </source>
</evidence>
<keyword evidence="4" id="KW-0342">GTP-binding</keyword>
<dbReference type="HOGENOM" id="CLU_009301_3_4_14"/>
<evidence type="ECO:0000259" key="7">
    <source>
        <dbReference type="SMART" id="SM00382"/>
    </source>
</evidence>
<feature type="domain" description="SRP54-type proteins GTP-binding" evidence="8">
    <location>
        <begin position="106"/>
        <end position="307"/>
    </location>
</feature>
<dbReference type="InterPro" id="IPR000897">
    <property type="entry name" value="SRP54_GTPase_dom"/>
</dbReference>
<evidence type="ECO:0000256" key="6">
    <source>
        <dbReference type="ARBA" id="ARBA00023170"/>
    </source>
</evidence>
<dbReference type="EMBL" id="CP006771">
    <property type="protein sequence ID" value="AGX88843.1"/>
    <property type="molecule type" value="Genomic_DNA"/>
</dbReference>
<evidence type="ECO:0000256" key="3">
    <source>
        <dbReference type="ARBA" id="ARBA00022741"/>
    </source>
</evidence>
<comment type="subcellular location">
    <subcellularLocation>
        <location evidence="1">Cell membrane</location>
        <topology evidence="1">Peripheral membrane protein</topology>
        <orientation evidence="1">Cytoplasmic side</orientation>
    </subcellularLocation>
</comment>
<reference evidence="9 10" key="1">
    <citation type="journal article" date="2013" name="Genome Announc.">
        <title>Genome Sequence of Mycoplasma parvum (Formerly Eperythrozoon parvum), a Diminutive Hemoplasma of the Pig.</title>
        <authorList>
            <person name="do Nascimento N.C."/>
            <person name="Dos Santos A.P."/>
            <person name="Chu Y."/>
            <person name="Guimaraes A.M."/>
            <person name="Pagliaro A."/>
            <person name="Messick J.B."/>
        </authorList>
    </citation>
    <scope>NUCLEOTIDE SEQUENCE [LARGE SCALE GENOMIC DNA]</scope>
    <source>
        <strain evidence="9 10">Indiana</strain>
    </source>
</reference>
<dbReference type="OrthoDB" id="9804720at2"/>
<keyword evidence="5" id="KW-0472">Membrane</keyword>
<evidence type="ECO:0000313" key="10">
    <source>
        <dbReference type="Proteomes" id="UP000017119"/>
    </source>
</evidence>
<dbReference type="STRING" id="1403316.PRV_00335"/>
<dbReference type="SMART" id="SM00382">
    <property type="entry name" value="AAA"/>
    <property type="match status" value="1"/>
</dbReference>
<dbReference type="AlphaFoldDB" id="U5NF72"/>
<proteinExistence type="inferred from homology"/>
<dbReference type="Pfam" id="PF00448">
    <property type="entry name" value="SRP54"/>
    <property type="match status" value="1"/>
</dbReference>
<dbReference type="PATRIC" id="fig|1403316.3.peg.51"/>
<dbReference type="Gene3D" id="1.20.120.140">
    <property type="entry name" value="Signal recognition particle SRP54, nucleotide-binding domain"/>
    <property type="match status" value="1"/>
</dbReference>
<keyword evidence="6" id="KW-0675">Receptor</keyword>
<accession>U5NF72</accession>
<dbReference type="GO" id="GO:0005886">
    <property type="term" value="C:plasma membrane"/>
    <property type="evidence" value="ECO:0007669"/>
    <property type="project" value="UniProtKB-SubCell"/>
</dbReference>
<keyword evidence="10" id="KW-1185">Reference proteome</keyword>
<dbReference type="SUPFAM" id="SSF52540">
    <property type="entry name" value="P-loop containing nucleoside triphosphate hydrolases"/>
    <property type="match status" value="1"/>
</dbReference>
<dbReference type="Gene3D" id="3.40.50.300">
    <property type="entry name" value="P-loop containing nucleotide triphosphate hydrolases"/>
    <property type="match status" value="1"/>
</dbReference>
<dbReference type="KEGG" id="mpv:PRV_00335"/>
<dbReference type="InterPro" id="IPR003593">
    <property type="entry name" value="AAA+_ATPase"/>
</dbReference>
<evidence type="ECO:0008006" key="11">
    <source>
        <dbReference type="Google" id="ProtNLM"/>
    </source>
</evidence>
<name>U5NF72_9MOLU</name>
<dbReference type="InterPro" id="IPR042101">
    <property type="entry name" value="SRP54_N_sf"/>
</dbReference>
<dbReference type="GO" id="GO:0005047">
    <property type="term" value="F:signal recognition particle binding"/>
    <property type="evidence" value="ECO:0007669"/>
    <property type="project" value="TreeGrafter"/>
</dbReference>
<comment type="similarity">
    <text evidence="2">Belongs to the GTP-binding SRP family.</text>
</comment>
<gene>
    <name evidence="9" type="ORF">PRV_00335</name>
</gene>
<dbReference type="GO" id="GO:0005525">
    <property type="term" value="F:GTP binding"/>
    <property type="evidence" value="ECO:0007669"/>
    <property type="project" value="UniProtKB-KW"/>
</dbReference>
<dbReference type="Proteomes" id="UP000017119">
    <property type="component" value="Chromosome"/>
</dbReference>
<keyword evidence="3" id="KW-0547">Nucleotide-binding</keyword>
<dbReference type="RefSeq" id="WP_022768832.1">
    <property type="nucleotide sequence ID" value="NC_022575.1"/>
</dbReference>
<dbReference type="InterPro" id="IPR027417">
    <property type="entry name" value="P-loop_NTPase"/>
</dbReference>
<dbReference type="PANTHER" id="PTHR43134">
    <property type="entry name" value="SIGNAL RECOGNITION PARTICLE RECEPTOR SUBUNIT ALPHA"/>
    <property type="match status" value="1"/>
</dbReference>
<evidence type="ECO:0000256" key="4">
    <source>
        <dbReference type="ARBA" id="ARBA00023134"/>
    </source>
</evidence>
<evidence type="ECO:0000256" key="2">
    <source>
        <dbReference type="ARBA" id="ARBA00008531"/>
    </source>
</evidence>
<organism evidence="9 10">
    <name type="scientific">Mycoplasma parvum str. Indiana</name>
    <dbReference type="NCBI Taxonomy" id="1403316"/>
    <lineage>
        <taxon>Bacteria</taxon>
        <taxon>Bacillati</taxon>
        <taxon>Mycoplasmatota</taxon>
        <taxon>Mollicutes</taxon>
        <taxon>Mycoplasmataceae</taxon>
        <taxon>Mycoplasma</taxon>
    </lineage>
</organism>